<evidence type="ECO:0000313" key="2">
    <source>
        <dbReference type="Proteomes" id="UP000319716"/>
    </source>
</evidence>
<name>A0A4Y1ZH57_9BACL</name>
<dbReference type="AlphaFoldDB" id="A0A4Y1ZH57"/>
<reference evidence="1 2" key="1">
    <citation type="submission" date="2017-11" db="EMBL/GenBank/DDBJ databases">
        <title>Draft Genome Sequence of Sporolactobacillus inulinus NBRC 111894 Isolated from Koso, a Japanese Sugar-Vegetable Fermented Beverage.</title>
        <authorList>
            <person name="Chiou T.Y."/>
            <person name="Oshima K."/>
            <person name="Suda W."/>
            <person name="Hattori M."/>
            <person name="Takahashi T."/>
        </authorList>
    </citation>
    <scope>NUCLEOTIDE SEQUENCE [LARGE SCALE GENOMIC DNA]</scope>
    <source>
        <strain evidence="1 2">NBRC111894</strain>
    </source>
</reference>
<evidence type="ECO:0000313" key="1">
    <source>
        <dbReference type="EMBL" id="GAY78283.1"/>
    </source>
</evidence>
<sequence>MFPVLLLYPYPEEKCNGRRCAPLKIKQLADLPRGLKAERNQP</sequence>
<dbReference type="Proteomes" id="UP000319716">
    <property type="component" value="Unassembled WGS sequence"/>
</dbReference>
<dbReference type="EMBL" id="BEXB01000045">
    <property type="protein sequence ID" value="GAY78283.1"/>
    <property type="molecule type" value="Genomic_DNA"/>
</dbReference>
<protein>
    <submittedName>
        <fullName evidence="1">Uncharacterized protein</fullName>
    </submittedName>
</protein>
<proteinExistence type="predicted"/>
<comment type="caution">
    <text evidence="1">The sequence shown here is derived from an EMBL/GenBank/DDBJ whole genome shotgun (WGS) entry which is preliminary data.</text>
</comment>
<organism evidence="1 2">
    <name type="scientific">Sporolactobacillus inulinus</name>
    <dbReference type="NCBI Taxonomy" id="2078"/>
    <lineage>
        <taxon>Bacteria</taxon>
        <taxon>Bacillati</taxon>
        <taxon>Bacillota</taxon>
        <taxon>Bacilli</taxon>
        <taxon>Bacillales</taxon>
        <taxon>Sporolactobacillaceae</taxon>
        <taxon>Sporolactobacillus</taxon>
    </lineage>
</organism>
<gene>
    <name evidence="1" type="ORF">NBRC111894_3837</name>
</gene>
<accession>A0A4Y1ZH57</accession>